<sequence length="372" mass="40209">MLTSICLFCQYKMKHMKSFFIGNIEIKTPVIQGGMGVGISLSGLASAVANEGGVGVISCAGLGLLYPKGKGSYPEKCISGLREEIHKARTKTEGIIGVNVMVALSNYADMVRTAIEEKIDVVFSGAGLPLDLPSYLTPESVTKLVPIVSSSRAAKVICDKWQKNYNYLPDAIVVEGPKAGGHLGFKKEQIQDQHYALEALIPEVVMIASSYKEQKQIPVIAAGGISTGEDIAHFMELGASGVQMGSIFVTTLECDASETFKEVYIHSKSEDVLIIESPVGMPGRAIDGEFIHNVNNGLERPKSCSFHCIKTCDYTKSPYCIIKALYNAARGNMKKGYAFAGSNAFLAEKISSVKEVMATLEREFFLATHRLA</sequence>
<evidence type="ECO:0000256" key="2">
    <source>
        <dbReference type="ARBA" id="ARBA00022643"/>
    </source>
</evidence>
<proteinExistence type="predicted"/>
<gene>
    <name evidence="4" type="ORF">BN890_37550</name>
</gene>
<keyword evidence="3 4" id="KW-0560">Oxidoreductase</keyword>
<keyword evidence="1" id="KW-0285">Flavoprotein</keyword>
<dbReference type="PANTHER" id="PTHR32332">
    <property type="entry name" value="2-NITROPROPANE DIOXYGENASE"/>
    <property type="match status" value="1"/>
</dbReference>
<keyword evidence="2" id="KW-0288">FMN</keyword>
<evidence type="ECO:0000313" key="4">
    <source>
        <dbReference type="EMBL" id="CDM06153.1"/>
    </source>
</evidence>
<dbReference type="PANTHER" id="PTHR32332:SF18">
    <property type="entry name" value="2-NITROPROPANE DIOXYGENASE"/>
    <property type="match status" value="1"/>
</dbReference>
<dbReference type="Proteomes" id="UP000019380">
    <property type="component" value="Unassembled WGS sequence"/>
</dbReference>
<dbReference type="Gene3D" id="3.20.20.70">
    <property type="entry name" value="Aldolase class I"/>
    <property type="match status" value="1"/>
</dbReference>
<dbReference type="SUPFAM" id="SSF51412">
    <property type="entry name" value="Inosine monophosphate dehydrogenase (IMPDH)"/>
    <property type="match status" value="1"/>
</dbReference>
<dbReference type="EC" id="1.3.1.9" evidence="4"/>
<dbReference type="InterPro" id="IPR004136">
    <property type="entry name" value="NMO"/>
</dbReference>
<dbReference type="Pfam" id="PF03060">
    <property type="entry name" value="NMO"/>
    <property type="match status" value="1"/>
</dbReference>
<protein>
    <submittedName>
        <fullName evidence="4">Enoyl-[acyl-carrier-protein] reductase [FMN]</fullName>
        <ecNumber evidence="4">1.3.1.9</ecNumber>
    </submittedName>
</protein>
<dbReference type="GO" id="GO:0004318">
    <property type="term" value="F:enoyl-[acyl-carrier-protein] reductase (NADH) activity"/>
    <property type="evidence" value="ECO:0007669"/>
    <property type="project" value="UniProtKB-EC"/>
</dbReference>
<dbReference type="AlphaFoldDB" id="D4VPX3"/>
<reference evidence="4 5" key="1">
    <citation type="submission" date="2013-12" db="EMBL/GenBank/DDBJ databases">
        <title>Improved hybrid genome assemblies of Bacteroides xylanisolvens SD CC 1b and Bacteroides xylanisolvens SD CC 2a using Illumina and 454 Sequencing.</title>
        <authorList>
            <person name="Ramaraj T."/>
            <person name="Sundararajan A."/>
            <person name="Mudge J."/>
            <person name="Schilkey F.D."/>
            <person name="Delvecchio V."/>
            <person name="Donlon M."/>
            <person name="Ziemer C."/>
        </authorList>
    </citation>
    <scope>NUCLEOTIDE SEQUENCE [LARGE SCALE GENOMIC DNA]</scope>
</reference>
<accession>D4VPX3</accession>
<evidence type="ECO:0000313" key="5">
    <source>
        <dbReference type="Proteomes" id="UP000019380"/>
    </source>
</evidence>
<organism evidence="4 5">
    <name type="scientific">Bacteroides xylanisolvens SD CC 1b</name>
    <dbReference type="NCBI Taxonomy" id="702447"/>
    <lineage>
        <taxon>Bacteria</taxon>
        <taxon>Pseudomonadati</taxon>
        <taxon>Bacteroidota</taxon>
        <taxon>Bacteroidia</taxon>
        <taxon>Bacteroidales</taxon>
        <taxon>Bacteroidaceae</taxon>
        <taxon>Bacteroides</taxon>
    </lineage>
</organism>
<evidence type="ECO:0000256" key="3">
    <source>
        <dbReference type="ARBA" id="ARBA00023002"/>
    </source>
</evidence>
<name>D4VPX3_9BACE</name>
<dbReference type="GO" id="GO:0018580">
    <property type="term" value="F:nitronate monooxygenase activity"/>
    <property type="evidence" value="ECO:0007669"/>
    <property type="project" value="InterPro"/>
</dbReference>
<evidence type="ECO:0000256" key="1">
    <source>
        <dbReference type="ARBA" id="ARBA00022630"/>
    </source>
</evidence>
<dbReference type="InterPro" id="IPR013785">
    <property type="entry name" value="Aldolase_TIM"/>
</dbReference>
<comment type="caution">
    <text evidence="4">The sequence shown here is derived from an EMBL/GenBank/DDBJ whole genome shotgun (WGS) entry which is preliminary data.</text>
</comment>
<dbReference type="EMBL" id="CBXG010000042">
    <property type="protein sequence ID" value="CDM06153.1"/>
    <property type="molecule type" value="Genomic_DNA"/>
</dbReference>
<dbReference type="CDD" id="cd04730">
    <property type="entry name" value="NPD_like"/>
    <property type="match status" value="1"/>
</dbReference>